<dbReference type="PaxDb" id="30732-ENSOMEP00000016339"/>
<evidence type="ECO:0000256" key="2">
    <source>
        <dbReference type="ARBA" id="ARBA00023319"/>
    </source>
</evidence>
<reference evidence="5" key="2">
    <citation type="submission" date="2025-09" db="UniProtKB">
        <authorList>
            <consortium name="Ensembl"/>
        </authorList>
    </citation>
    <scope>IDENTIFICATION</scope>
</reference>
<evidence type="ECO:0000259" key="4">
    <source>
        <dbReference type="PROSITE" id="PS50835"/>
    </source>
</evidence>
<dbReference type="SUPFAM" id="SSF48726">
    <property type="entry name" value="Immunoglobulin"/>
    <property type="match status" value="8"/>
</dbReference>
<dbReference type="InterPro" id="IPR036179">
    <property type="entry name" value="Ig-like_dom_sf"/>
</dbReference>
<sequence length="875" mass="97663">MEEWTRGSNFTCKFIHKESRDEKTTSICHIFGFNPPSIHVEIPSFKTVMMTNSDVKATCFIHNVDAELVWLMDGKTPSTDKIKNTSNKTTVISELTVPSSSWKNLKLLKCKVQHHCFTAEKIVEVSGPSVPAPQVNIRRSLSDLQKQHDDFKLHCDLSQLSSQHIYVTLQSKGADISDKQYVDLPEAPASHTVSVSFSVPQSYWKSDQSFSCKVHQGFSSQSFESKAISVSDPSVEVLQVSSKESGKQKLLCSGSGFNPHINWFSDSESKSASSTDVSMDPNGRVTVISRLDVLQTEWKTGKTFTCEVFDRFLEKSDKKDISLCSVFGFNPPSFHVEIPSFKTVMMTNSDVKATCFLHNVDAELVWLMDGKQPSTDRVNEFSNKTTVISELTVPSSSWKNLKLLKCKVQHHCFTAEKTVEVSGPSVPAPQVNIRRSLSDLQKQHNDFKLHCDLSQLSSQHIYVTLQSKGADISDKQYVDLPEAPASHTVSVSFSVPQSYWKSDQSFSCKVHQGFSSQSFESKAISVSDPSVEVLQVSSRESGKQKLLCSGSGFNPQINWFFNLEPKSASSTDVSMDPNGRVTVISRLDVLQTEWKTGKTFTCEVFDGFLNKRIKKDINISSDFNPPTVRIVEPTAAELSVSDILTLTCLVSGYFPSTITVHWKENGQKLSSSRYINSPSFKDSDSSSYSMRSRLNVSQMNDKKSTYTCFVRHESSKTPFETSIKDVFASVIHSEPSAVLLQGSNELVCLVFGFSPASINITWIRDGSTELWNYNNSHPYRGPDGKFCIQSFLRLSPVDSLPGVNLTCRVTHGNTTLSVNVSRTDTLEQCHFFDDILHVDMSQDTVMQAWGVAIFFLLLFFISIIFSAVITSLKTK</sequence>
<dbReference type="InterPro" id="IPR050380">
    <property type="entry name" value="Immune_Resp_Modulators"/>
</dbReference>
<feature type="domain" description="Ig-like" evidence="4">
    <location>
        <begin position="36"/>
        <end position="126"/>
    </location>
</feature>
<keyword evidence="1" id="KW-1015">Disulfide bond</keyword>
<feature type="domain" description="Ig-like" evidence="4">
    <location>
        <begin position="332"/>
        <end position="422"/>
    </location>
</feature>
<dbReference type="FunFam" id="2.60.40.10:FF:000283">
    <property type="entry name" value="Immunoglobulin kappa constant"/>
    <property type="match status" value="1"/>
</dbReference>
<dbReference type="OMA" id="HIFDNAS"/>
<dbReference type="InterPro" id="IPR003006">
    <property type="entry name" value="Ig/MHC_CS"/>
</dbReference>
<dbReference type="PROSITE" id="PS50835">
    <property type="entry name" value="IG_LIKE"/>
    <property type="match status" value="6"/>
</dbReference>
<accession>A0A3B3CG77</accession>
<dbReference type="Pfam" id="PF07654">
    <property type="entry name" value="C1-set"/>
    <property type="match status" value="5"/>
</dbReference>
<dbReference type="CDD" id="cd00098">
    <property type="entry name" value="IgC1"/>
    <property type="match status" value="2"/>
</dbReference>
<feature type="domain" description="Ig-like" evidence="4">
    <location>
        <begin position="728"/>
        <end position="821"/>
    </location>
</feature>
<keyword evidence="3" id="KW-0472">Membrane</keyword>
<evidence type="ECO:0000313" key="5">
    <source>
        <dbReference type="Ensembl" id="ENSOMEP00000016339.1"/>
    </source>
</evidence>
<name>A0A3B3CG77_ORYME</name>
<dbReference type="InterPro" id="IPR013783">
    <property type="entry name" value="Ig-like_fold"/>
</dbReference>
<organism evidence="5 6">
    <name type="scientific">Oryzias melastigma</name>
    <name type="common">Marine medaka</name>
    <dbReference type="NCBI Taxonomy" id="30732"/>
    <lineage>
        <taxon>Eukaryota</taxon>
        <taxon>Metazoa</taxon>
        <taxon>Chordata</taxon>
        <taxon>Craniata</taxon>
        <taxon>Vertebrata</taxon>
        <taxon>Euteleostomi</taxon>
        <taxon>Actinopterygii</taxon>
        <taxon>Neopterygii</taxon>
        <taxon>Teleostei</taxon>
        <taxon>Neoteleostei</taxon>
        <taxon>Acanthomorphata</taxon>
        <taxon>Ovalentaria</taxon>
        <taxon>Atherinomorphae</taxon>
        <taxon>Beloniformes</taxon>
        <taxon>Adrianichthyidae</taxon>
        <taxon>Oryziinae</taxon>
        <taxon>Oryzias</taxon>
    </lineage>
</organism>
<dbReference type="Proteomes" id="UP000261560">
    <property type="component" value="Unplaced"/>
</dbReference>
<proteinExistence type="predicted"/>
<feature type="transmembrane region" description="Helical" evidence="3">
    <location>
        <begin position="848"/>
        <end position="872"/>
    </location>
</feature>
<reference evidence="5" key="1">
    <citation type="submission" date="2025-08" db="UniProtKB">
        <authorList>
            <consortium name="Ensembl"/>
        </authorList>
    </citation>
    <scope>IDENTIFICATION</scope>
</reference>
<dbReference type="PANTHER" id="PTHR23411">
    <property type="entry name" value="TAPASIN"/>
    <property type="match status" value="1"/>
</dbReference>
<dbReference type="GeneTree" id="ENSGT00940000163371"/>
<dbReference type="InterPro" id="IPR007110">
    <property type="entry name" value="Ig-like_dom"/>
</dbReference>
<protein>
    <recommendedName>
        <fullName evidence="4">Ig-like domain-containing protein</fullName>
    </recommendedName>
</protein>
<keyword evidence="3" id="KW-1133">Transmembrane helix</keyword>
<feature type="domain" description="Ig-like" evidence="4">
    <location>
        <begin position="626"/>
        <end position="724"/>
    </location>
</feature>
<dbReference type="InterPro" id="IPR003597">
    <property type="entry name" value="Ig_C1-set"/>
</dbReference>
<dbReference type="Gene3D" id="2.60.40.10">
    <property type="entry name" value="Immunoglobulins"/>
    <property type="match status" value="8"/>
</dbReference>
<evidence type="ECO:0000313" key="6">
    <source>
        <dbReference type="Proteomes" id="UP000261560"/>
    </source>
</evidence>
<keyword evidence="6" id="KW-1185">Reference proteome</keyword>
<dbReference type="SMART" id="SM00407">
    <property type="entry name" value="IGc1"/>
    <property type="match status" value="4"/>
</dbReference>
<dbReference type="STRING" id="30732.ENSOMEP00000016339"/>
<evidence type="ECO:0000256" key="3">
    <source>
        <dbReference type="SAM" id="Phobius"/>
    </source>
</evidence>
<keyword evidence="3" id="KW-0812">Transmembrane</keyword>
<evidence type="ECO:0000256" key="1">
    <source>
        <dbReference type="ARBA" id="ARBA00023157"/>
    </source>
</evidence>
<dbReference type="AlphaFoldDB" id="A0A3B3CG77"/>
<dbReference type="PROSITE" id="PS00290">
    <property type="entry name" value="IG_MHC"/>
    <property type="match status" value="1"/>
</dbReference>
<feature type="domain" description="Ig-like" evidence="4">
    <location>
        <begin position="233"/>
        <end position="322"/>
    </location>
</feature>
<keyword evidence="2" id="KW-0393">Immunoglobulin domain</keyword>
<feature type="domain" description="Ig-like" evidence="4">
    <location>
        <begin position="529"/>
        <end position="620"/>
    </location>
</feature>
<dbReference type="Ensembl" id="ENSOMET00000024773.1">
    <property type="protein sequence ID" value="ENSOMEP00000016339.1"/>
    <property type="gene ID" value="ENSOMEG00000017989.1"/>
</dbReference>